<accession>A0A1T5E8H8</accession>
<feature type="domain" description="Tyrosine specific protein phosphatases" evidence="2">
    <location>
        <begin position="165"/>
        <end position="204"/>
    </location>
</feature>
<dbReference type="PANTHER" id="PTHR31126:SF1">
    <property type="entry name" value="TYROSINE SPECIFIC PROTEIN PHOSPHATASES DOMAIN-CONTAINING PROTEIN"/>
    <property type="match status" value="1"/>
</dbReference>
<evidence type="ECO:0000313" key="3">
    <source>
        <dbReference type="EMBL" id="SKB80181.1"/>
    </source>
</evidence>
<sequence length="300" mass="33790">MRKTFYIFIAAIALASCKVSVSENHNGKLAYHQLVQGKDSAILAKRYIPFSKTLNFRDIGGIKTMDGKTVRLGKIYRSGNLAELGNDEFTKFNATHIGRVYDLRTDHEIKGKEDHLPPNVEYLHMPTVADNEGEIAQLKKKVINGEISESMARDMTTQFYEDAVSVNVKALRNIIKSIAESDEPVLYHCSAGKDRTGIVSALILSILHVDRETIVNEYLLSNYYRNAQAEKTLGKAKMGKIIKRKMDLKAVEVLTTVEEGFINATFNTIDTKYGGMDSFIQNQLGIDQKTRMRLVEKFTK</sequence>
<dbReference type="InterPro" id="IPR026893">
    <property type="entry name" value="Tyr/Ser_Pase_IphP-type"/>
</dbReference>
<dbReference type="AlphaFoldDB" id="A0A1T5E8H8"/>
<evidence type="ECO:0000313" key="4">
    <source>
        <dbReference type="Proteomes" id="UP000190897"/>
    </source>
</evidence>
<dbReference type="SUPFAM" id="SSF52799">
    <property type="entry name" value="(Phosphotyrosine protein) phosphatases II"/>
    <property type="match status" value="1"/>
</dbReference>
<dbReference type="STRING" id="651661.SAMN05660293_02223"/>
<keyword evidence="4" id="KW-1185">Reference proteome</keyword>
<dbReference type="PROSITE" id="PS50056">
    <property type="entry name" value="TYR_PHOSPHATASE_2"/>
    <property type="match status" value="1"/>
</dbReference>
<dbReference type="PANTHER" id="PTHR31126">
    <property type="entry name" value="TYROSINE-PROTEIN PHOSPHATASE"/>
    <property type="match status" value="1"/>
</dbReference>
<comment type="similarity">
    <text evidence="1">Belongs to the protein-tyrosine phosphatase family.</text>
</comment>
<dbReference type="InterPro" id="IPR029021">
    <property type="entry name" value="Prot-tyrosine_phosphatase-like"/>
</dbReference>
<dbReference type="EMBL" id="FUZA01000002">
    <property type="protein sequence ID" value="SKB80181.1"/>
    <property type="molecule type" value="Genomic_DNA"/>
</dbReference>
<dbReference type="GO" id="GO:0004721">
    <property type="term" value="F:phosphoprotein phosphatase activity"/>
    <property type="evidence" value="ECO:0007669"/>
    <property type="project" value="InterPro"/>
</dbReference>
<organism evidence="3 4">
    <name type="scientific">Dyadobacter psychrophilus</name>
    <dbReference type="NCBI Taxonomy" id="651661"/>
    <lineage>
        <taxon>Bacteria</taxon>
        <taxon>Pseudomonadati</taxon>
        <taxon>Bacteroidota</taxon>
        <taxon>Cytophagia</taxon>
        <taxon>Cytophagales</taxon>
        <taxon>Spirosomataceae</taxon>
        <taxon>Dyadobacter</taxon>
    </lineage>
</organism>
<dbReference type="Gene3D" id="3.90.190.10">
    <property type="entry name" value="Protein tyrosine phosphatase superfamily"/>
    <property type="match status" value="1"/>
</dbReference>
<dbReference type="Proteomes" id="UP000190897">
    <property type="component" value="Unassembled WGS sequence"/>
</dbReference>
<protein>
    <submittedName>
        <fullName evidence="3">Protein-tyrosine phosphatase</fullName>
    </submittedName>
</protein>
<evidence type="ECO:0000256" key="1">
    <source>
        <dbReference type="ARBA" id="ARBA00009580"/>
    </source>
</evidence>
<dbReference type="RefSeq" id="WP_229208364.1">
    <property type="nucleotide sequence ID" value="NZ_FUZA01000002.1"/>
</dbReference>
<name>A0A1T5E8H8_9BACT</name>
<dbReference type="InterPro" id="IPR000387">
    <property type="entry name" value="Tyr_Pase_dom"/>
</dbReference>
<evidence type="ECO:0000259" key="2">
    <source>
        <dbReference type="PROSITE" id="PS50056"/>
    </source>
</evidence>
<gene>
    <name evidence="3" type="ORF">SAMN05660293_02223</name>
</gene>
<dbReference type="PROSITE" id="PS51257">
    <property type="entry name" value="PROKAR_LIPOPROTEIN"/>
    <property type="match status" value="1"/>
</dbReference>
<dbReference type="Pfam" id="PF13350">
    <property type="entry name" value="Y_phosphatase3"/>
    <property type="match status" value="1"/>
</dbReference>
<proteinExistence type="inferred from homology"/>
<reference evidence="4" key="1">
    <citation type="submission" date="2017-02" db="EMBL/GenBank/DDBJ databases">
        <authorList>
            <person name="Varghese N."/>
            <person name="Submissions S."/>
        </authorList>
    </citation>
    <scope>NUCLEOTIDE SEQUENCE [LARGE SCALE GENOMIC DNA]</scope>
    <source>
        <strain evidence="4">DSM 22270</strain>
    </source>
</reference>